<comment type="caution">
    <text evidence="1">The sequence shown here is derived from an EMBL/GenBank/DDBJ whole genome shotgun (WGS) entry which is preliminary data.</text>
</comment>
<reference evidence="1 2" key="2">
    <citation type="submission" date="2009-02" db="EMBL/GenBank/DDBJ databases">
        <title>Draft genome sequence of Holdemania filiformis DSM 12042.</title>
        <authorList>
            <person name="Sudarsanam P."/>
            <person name="Ley R."/>
            <person name="Guruge J."/>
            <person name="Turnbaugh P.J."/>
            <person name="Mahowald M."/>
            <person name="Liep D."/>
            <person name="Gordon J."/>
        </authorList>
    </citation>
    <scope>NUCLEOTIDE SEQUENCE [LARGE SCALE GENOMIC DNA]</scope>
    <source>
        <strain evidence="1 2">DSM 12042</strain>
    </source>
</reference>
<dbReference type="AlphaFoldDB" id="B9YCN0"/>
<gene>
    <name evidence="1" type="ORF">HOLDEFILI_03590</name>
</gene>
<dbReference type="Proteomes" id="UP000005950">
    <property type="component" value="Unassembled WGS sequence"/>
</dbReference>
<sequence>MINNPAHAALPLSFFYIEQFYRLLLQKPDDLCRIFRLSAKFTQIAQILFL</sequence>
<name>B9YCN0_9FIRM</name>
<organism evidence="1 2">
    <name type="scientific">Holdemania filiformis DSM 12042</name>
    <dbReference type="NCBI Taxonomy" id="545696"/>
    <lineage>
        <taxon>Bacteria</taxon>
        <taxon>Bacillati</taxon>
        <taxon>Bacillota</taxon>
        <taxon>Erysipelotrichia</taxon>
        <taxon>Erysipelotrichales</taxon>
        <taxon>Erysipelotrichaceae</taxon>
        <taxon>Holdemania</taxon>
    </lineage>
</organism>
<reference evidence="1 2" key="1">
    <citation type="submission" date="2008-12" db="EMBL/GenBank/DDBJ databases">
        <authorList>
            <person name="Fulton L."/>
            <person name="Clifton S."/>
            <person name="Fulton B."/>
            <person name="Xu J."/>
            <person name="Minx P."/>
            <person name="Pepin K.H."/>
            <person name="Johnson M."/>
            <person name="Bhonagiri V."/>
            <person name="Nash W.E."/>
            <person name="Mardis E.R."/>
            <person name="Wilson R.K."/>
        </authorList>
    </citation>
    <scope>NUCLEOTIDE SEQUENCE [LARGE SCALE GENOMIC DNA]</scope>
    <source>
        <strain evidence="1 2">DSM 12042</strain>
    </source>
</reference>
<dbReference type="EMBL" id="ACCF01000226">
    <property type="protein sequence ID" value="EEF66259.1"/>
    <property type="molecule type" value="Genomic_DNA"/>
</dbReference>
<accession>B9YCN0</accession>
<dbReference type="HOGENOM" id="CLU_3118613_0_0_9"/>
<evidence type="ECO:0000313" key="1">
    <source>
        <dbReference type="EMBL" id="EEF66259.1"/>
    </source>
</evidence>
<evidence type="ECO:0000313" key="2">
    <source>
        <dbReference type="Proteomes" id="UP000005950"/>
    </source>
</evidence>
<proteinExistence type="predicted"/>
<dbReference type="STRING" id="545696.HOLDEFILI_03590"/>
<protein>
    <submittedName>
        <fullName evidence="1">Uncharacterized protein</fullName>
    </submittedName>
</protein>